<dbReference type="GO" id="GO:0043190">
    <property type="term" value="C:ATP-binding cassette (ABC) transporter complex"/>
    <property type="evidence" value="ECO:0007669"/>
    <property type="project" value="InterPro"/>
</dbReference>
<feature type="transmembrane region" description="Helical" evidence="6">
    <location>
        <begin position="173"/>
        <end position="193"/>
    </location>
</feature>
<proteinExistence type="predicted"/>
<evidence type="ECO:0000256" key="4">
    <source>
        <dbReference type="ARBA" id="ARBA00023136"/>
    </source>
</evidence>
<dbReference type="PANTHER" id="PTHR43229">
    <property type="entry name" value="NODULATION PROTEIN J"/>
    <property type="match status" value="1"/>
</dbReference>
<dbReference type="PROSITE" id="PS51012">
    <property type="entry name" value="ABC_TM2"/>
    <property type="match status" value="1"/>
</dbReference>
<dbReference type="Pfam" id="PF12698">
    <property type="entry name" value="ABC2_membrane_3"/>
    <property type="match status" value="1"/>
</dbReference>
<organism evidence="8 9">
    <name type="scientific">Mangrovihabitans endophyticus</name>
    <dbReference type="NCBI Taxonomy" id="1751298"/>
    <lineage>
        <taxon>Bacteria</taxon>
        <taxon>Bacillati</taxon>
        <taxon>Actinomycetota</taxon>
        <taxon>Actinomycetes</taxon>
        <taxon>Micromonosporales</taxon>
        <taxon>Micromonosporaceae</taxon>
        <taxon>Mangrovihabitans</taxon>
    </lineage>
</organism>
<evidence type="ECO:0000256" key="3">
    <source>
        <dbReference type="ARBA" id="ARBA00022989"/>
    </source>
</evidence>
<keyword evidence="3 6" id="KW-1133">Transmembrane helix</keyword>
<evidence type="ECO:0000256" key="1">
    <source>
        <dbReference type="ARBA" id="ARBA00004141"/>
    </source>
</evidence>
<keyword evidence="5" id="KW-0046">Antibiotic resistance</keyword>
<accession>A0A8J3BW20</accession>
<protein>
    <submittedName>
        <fullName evidence="8">Transport permease protein</fullName>
    </submittedName>
</protein>
<sequence>MSPDAYAVRLGADRGLIEFRHMLVSVPEMTWTVLINIAFITVLFFQRDSRIEGTSLAALTLPSILGMLVAQGGFMGVAGKLATDREDGTLLRARAVPNGVFGYLVSQLTLATIVTVFNIAIIFIAGLLLLDGVAPDGVGDWLTLLWVIALGLLATVPLGAIAGGLVKSAASSFGLTFLSISVLIAISGIFYPITGLPGWLQGIGQVFPIYWLGLGMRSALLDDAAAAAELGGGWRTVETAVVLAVWAVVGMFLALGVLRRMARGESGSVVEARRERALQRGY</sequence>
<evidence type="ECO:0000259" key="7">
    <source>
        <dbReference type="PROSITE" id="PS51012"/>
    </source>
</evidence>
<dbReference type="InterPro" id="IPR051784">
    <property type="entry name" value="Nod_factor_ABC_transporter"/>
</dbReference>
<dbReference type="InterPro" id="IPR047817">
    <property type="entry name" value="ABC2_TM_bact-type"/>
</dbReference>
<reference evidence="8" key="1">
    <citation type="journal article" date="2014" name="Int. J. Syst. Evol. Microbiol.">
        <title>Complete genome sequence of Corynebacterium casei LMG S-19264T (=DSM 44701T), isolated from a smear-ripened cheese.</title>
        <authorList>
            <consortium name="US DOE Joint Genome Institute (JGI-PGF)"/>
            <person name="Walter F."/>
            <person name="Albersmeier A."/>
            <person name="Kalinowski J."/>
            <person name="Ruckert C."/>
        </authorList>
    </citation>
    <scope>NUCLEOTIDE SEQUENCE</scope>
    <source>
        <strain evidence="8">CGMCC 4.7299</strain>
    </source>
</reference>
<evidence type="ECO:0000256" key="5">
    <source>
        <dbReference type="ARBA" id="ARBA00023251"/>
    </source>
</evidence>
<feature type="transmembrane region" description="Helical" evidence="6">
    <location>
        <begin position="141"/>
        <end position="166"/>
    </location>
</feature>
<dbReference type="InterPro" id="IPR000412">
    <property type="entry name" value="ABC_2_transport"/>
</dbReference>
<dbReference type="GO" id="GO:0140359">
    <property type="term" value="F:ABC-type transporter activity"/>
    <property type="evidence" value="ECO:0007669"/>
    <property type="project" value="InterPro"/>
</dbReference>
<feature type="domain" description="ABC transmembrane type-2" evidence="7">
    <location>
        <begin position="19"/>
        <end position="261"/>
    </location>
</feature>
<reference evidence="8" key="2">
    <citation type="submission" date="2020-09" db="EMBL/GenBank/DDBJ databases">
        <authorList>
            <person name="Sun Q."/>
            <person name="Zhou Y."/>
        </authorList>
    </citation>
    <scope>NUCLEOTIDE SEQUENCE</scope>
    <source>
        <strain evidence="8">CGMCC 4.7299</strain>
    </source>
</reference>
<evidence type="ECO:0000256" key="6">
    <source>
        <dbReference type="SAM" id="Phobius"/>
    </source>
</evidence>
<feature type="transmembrane region" description="Helical" evidence="6">
    <location>
        <begin position="57"/>
        <end position="79"/>
    </location>
</feature>
<feature type="transmembrane region" description="Helical" evidence="6">
    <location>
        <begin position="100"/>
        <end position="129"/>
    </location>
</feature>
<feature type="transmembrane region" description="Helical" evidence="6">
    <location>
        <begin position="240"/>
        <end position="258"/>
    </location>
</feature>
<dbReference type="PANTHER" id="PTHR43229:SF3">
    <property type="entry name" value="ABC-TYPE MULTIDRUG TRANSPORT SYSTEM, PERMEASE COMPONENT"/>
    <property type="match status" value="1"/>
</dbReference>
<keyword evidence="2 6" id="KW-0812">Transmembrane</keyword>
<feature type="transmembrane region" description="Helical" evidence="6">
    <location>
        <begin position="21"/>
        <end position="45"/>
    </location>
</feature>
<dbReference type="InterPro" id="IPR013525">
    <property type="entry name" value="ABC2_TM"/>
</dbReference>
<comment type="caution">
    <text evidence="8">The sequence shown here is derived from an EMBL/GenBank/DDBJ whole genome shotgun (WGS) entry which is preliminary data.</text>
</comment>
<keyword evidence="9" id="KW-1185">Reference proteome</keyword>
<comment type="subcellular location">
    <subcellularLocation>
        <location evidence="1">Membrane</location>
        <topology evidence="1">Multi-pass membrane protein</topology>
    </subcellularLocation>
</comment>
<dbReference type="GO" id="GO:0046677">
    <property type="term" value="P:response to antibiotic"/>
    <property type="evidence" value="ECO:0007669"/>
    <property type="project" value="UniProtKB-KW"/>
</dbReference>
<dbReference type="PIRSF" id="PIRSF006648">
    <property type="entry name" value="DrrB"/>
    <property type="match status" value="1"/>
</dbReference>
<dbReference type="Proteomes" id="UP000656042">
    <property type="component" value="Unassembled WGS sequence"/>
</dbReference>
<dbReference type="EMBL" id="BMMX01000002">
    <property type="protein sequence ID" value="GGK78584.1"/>
    <property type="molecule type" value="Genomic_DNA"/>
</dbReference>
<gene>
    <name evidence="8" type="ORF">GCM10012284_10620</name>
</gene>
<keyword evidence="4 6" id="KW-0472">Membrane</keyword>
<dbReference type="RefSeq" id="WP_189077956.1">
    <property type="nucleotide sequence ID" value="NZ_BMMX01000002.1"/>
</dbReference>
<evidence type="ECO:0000313" key="8">
    <source>
        <dbReference type="EMBL" id="GGK78584.1"/>
    </source>
</evidence>
<dbReference type="AlphaFoldDB" id="A0A8J3BW20"/>
<evidence type="ECO:0000313" key="9">
    <source>
        <dbReference type="Proteomes" id="UP000656042"/>
    </source>
</evidence>
<evidence type="ECO:0000256" key="2">
    <source>
        <dbReference type="ARBA" id="ARBA00022692"/>
    </source>
</evidence>
<name>A0A8J3BW20_9ACTN</name>